<dbReference type="EMBL" id="JAVRRA010001924">
    <property type="protein sequence ID" value="KAK5278806.1"/>
    <property type="molecule type" value="Genomic_DNA"/>
</dbReference>
<name>A0ABR0M3G7_9PEZI</name>
<sequence>TLIKTPSNPNPFTYSFQETSFARRLQRAAIESAYYLLSQPYVRPSDFKRVFKLSLMYAARSQTQAQFKSQLTKTTKESLDFWQTPYIHIGGAGTHYPKLDEHGHIIPKPNSYNVRSVGPQNIVRLENTENKSHTPEMILDISGYEGEWFDPTDVEGYLAEKGIFVDPRSSFAEAEIFDLPASPSALSELTPNSSNFSMPSLSGPLTPPQTHQQDSSYRLDFQTQLNSGFLPRHPPNTGFDTSGGLYAPVDT</sequence>
<accession>A0ABR0M3G7</accession>
<evidence type="ECO:0008006" key="4">
    <source>
        <dbReference type="Google" id="ProtNLM"/>
    </source>
</evidence>
<organism evidence="2 3">
    <name type="scientific">Cryomyces antarcticus</name>
    <dbReference type="NCBI Taxonomy" id="329879"/>
    <lineage>
        <taxon>Eukaryota</taxon>
        <taxon>Fungi</taxon>
        <taxon>Dikarya</taxon>
        <taxon>Ascomycota</taxon>
        <taxon>Pezizomycotina</taxon>
        <taxon>Dothideomycetes</taxon>
        <taxon>Dothideomycetes incertae sedis</taxon>
        <taxon>Cryomyces</taxon>
    </lineage>
</organism>
<evidence type="ECO:0000313" key="3">
    <source>
        <dbReference type="Proteomes" id="UP001357485"/>
    </source>
</evidence>
<evidence type="ECO:0000256" key="1">
    <source>
        <dbReference type="SAM" id="MobiDB-lite"/>
    </source>
</evidence>
<comment type="caution">
    <text evidence="2">The sequence shown here is derived from an EMBL/GenBank/DDBJ whole genome shotgun (WGS) entry which is preliminary data.</text>
</comment>
<protein>
    <recommendedName>
        <fullName evidence="4">MAT1-1-1</fullName>
    </recommendedName>
</protein>
<feature type="non-terminal residue" evidence="2">
    <location>
        <position position="1"/>
    </location>
</feature>
<dbReference type="PANTHER" id="PTHR40618:SF1">
    <property type="entry name" value="B-ZIP TRANSCRIPTION FACTOR (EUROFUNG)"/>
    <property type="match status" value="1"/>
</dbReference>
<dbReference type="Proteomes" id="UP001357485">
    <property type="component" value="Unassembled WGS sequence"/>
</dbReference>
<feature type="compositionally biased region" description="Polar residues" evidence="1">
    <location>
        <begin position="208"/>
        <end position="227"/>
    </location>
</feature>
<keyword evidence="3" id="KW-1185">Reference proteome</keyword>
<proteinExistence type="predicted"/>
<feature type="compositionally biased region" description="Polar residues" evidence="1">
    <location>
        <begin position="188"/>
        <end position="200"/>
    </location>
</feature>
<feature type="non-terminal residue" evidence="2">
    <location>
        <position position="251"/>
    </location>
</feature>
<reference evidence="2 3" key="1">
    <citation type="submission" date="2023-08" db="EMBL/GenBank/DDBJ databases">
        <title>Black Yeasts Isolated from many extreme environments.</title>
        <authorList>
            <person name="Coleine C."/>
            <person name="Stajich J.E."/>
            <person name="Selbmann L."/>
        </authorList>
    </citation>
    <scope>NUCLEOTIDE SEQUENCE [LARGE SCALE GENOMIC DNA]</scope>
    <source>
        <strain evidence="2 3">CCFEE 536</strain>
    </source>
</reference>
<evidence type="ECO:0000313" key="2">
    <source>
        <dbReference type="EMBL" id="KAK5278806.1"/>
    </source>
</evidence>
<dbReference type="PANTHER" id="PTHR40618">
    <property type="entry name" value="B-ZIP TRANSCRIPTION FACTOR (EUROFUNG)-RELATED"/>
    <property type="match status" value="1"/>
</dbReference>
<gene>
    <name evidence="2" type="ORF">LTR16_008259</name>
</gene>
<feature type="region of interest" description="Disordered" evidence="1">
    <location>
        <begin position="188"/>
        <end position="251"/>
    </location>
</feature>